<keyword evidence="10" id="KW-1185">Reference proteome</keyword>
<accession>A0A4U3LYZ5</accession>
<feature type="transmembrane region" description="Helical" evidence="7">
    <location>
        <begin position="21"/>
        <end position="38"/>
    </location>
</feature>
<feature type="domain" description="ABC transmembrane type-1" evidence="8">
    <location>
        <begin position="75"/>
        <end position="255"/>
    </location>
</feature>
<organism evidence="9 10">
    <name type="scientific">Herbidospora galbida</name>
    <dbReference type="NCBI Taxonomy" id="2575442"/>
    <lineage>
        <taxon>Bacteria</taxon>
        <taxon>Bacillati</taxon>
        <taxon>Actinomycetota</taxon>
        <taxon>Actinomycetes</taxon>
        <taxon>Streptosporangiales</taxon>
        <taxon>Streptosporangiaceae</taxon>
        <taxon>Herbidospora</taxon>
    </lineage>
</organism>
<dbReference type="SUPFAM" id="SSF161098">
    <property type="entry name" value="MetI-like"/>
    <property type="match status" value="1"/>
</dbReference>
<dbReference type="PROSITE" id="PS50928">
    <property type="entry name" value="ABC_TM1"/>
    <property type="match status" value="1"/>
</dbReference>
<feature type="transmembrane region" description="Helical" evidence="7">
    <location>
        <begin position="83"/>
        <end position="103"/>
    </location>
</feature>
<dbReference type="EMBL" id="SZQA01000053">
    <property type="protein sequence ID" value="TKK80849.1"/>
    <property type="molecule type" value="Genomic_DNA"/>
</dbReference>
<sequence>MASRQSGGRHVRRATSGVLRFWIVPVTLVLWELLTRVTESPYFPPPSRIATQFYDMWLSGPASQLLLTESALDTFGPSLGRLLAGWTIAGVLGIALGVALGRIRGLAEYTDPVLQFLRALPPPLLVPIFFVLFKIGTPTQLAVIVFGVIWPVLVNTTDGVRAVDKGFLETARVFQFSRYDILRRVILPSAMPKIFAGLRLSLSLALILMVVSELVGSNSGIGYSLLYAQQSYDYTGVWAHIVLLGVLGLLFNALFLVAEGRVLSWHANARRNV</sequence>
<proteinExistence type="inferred from homology"/>
<dbReference type="GO" id="GO:0005886">
    <property type="term" value="C:plasma membrane"/>
    <property type="evidence" value="ECO:0007669"/>
    <property type="project" value="UniProtKB-SubCell"/>
</dbReference>
<evidence type="ECO:0000256" key="1">
    <source>
        <dbReference type="ARBA" id="ARBA00004651"/>
    </source>
</evidence>
<feature type="transmembrane region" description="Helical" evidence="7">
    <location>
        <begin position="194"/>
        <end position="216"/>
    </location>
</feature>
<comment type="caution">
    <text evidence="9">The sequence shown here is derived from an EMBL/GenBank/DDBJ whole genome shotgun (WGS) entry which is preliminary data.</text>
</comment>
<feature type="transmembrane region" description="Helical" evidence="7">
    <location>
        <begin position="124"/>
        <end position="150"/>
    </location>
</feature>
<keyword evidence="6 7" id="KW-0472">Membrane</keyword>
<keyword evidence="5 7" id="KW-1133">Transmembrane helix</keyword>
<evidence type="ECO:0000256" key="3">
    <source>
        <dbReference type="ARBA" id="ARBA00022475"/>
    </source>
</evidence>
<evidence type="ECO:0000256" key="7">
    <source>
        <dbReference type="RuleBase" id="RU363032"/>
    </source>
</evidence>
<evidence type="ECO:0000256" key="5">
    <source>
        <dbReference type="ARBA" id="ARBA00022989"/>
    </source>
</evidence>
<comment type="subcellular location">
    <subcellularLocation>
        <location evidence="1 7">Cell membrane</location>
        <topology evidence="1 7">Multi-pass membrane protein</topology>
    </subcellularLocation>
</comment>
<evidence type="ECO:0000313" key="10">
    <source>
        <dbReference type="Proteomes" id="UP000308705"/>
    </source>
</evidence>
<name>A0A4U3LYZ5_9ACTN</name>
<keyword evidence="2 7" id="KW-0813">Transport</keyword>
<evidence type="ECO:0000313" key="9">
    <source>
        <dbReference type="EMBL" id="TKK80849.1"/>
    </source>
</evidence>
<gene>
    <name evidence="9" type="ORF">FDA94_35020</name>
</gene>
<evidence type="ECO:0000256" key="4">
    <source>
        <dbReference type="ARBA" id="ARBA00022692"/>
    </source>
</evidence>
<keyword evidence="4 7" id="KW-0812">Transmembrane</keyword>
<keyword evidence="3" id="KW-1003">Cell membrane</keyword>
<dbReference type="InterPro" id="IPR035906">
    <property type="entry name" value="MetI-like_sf"/>
</dbReference>
<dbReference type="Gene3D" id="1.10.3720.10">
    <property type="entry name" value="MetI-like"/>
    <property type="match status" value="1"/>
</dbReference>
<evidence type="ECO:0000259" key="8">
    <source>
        <dbReference type="PROSITE" id="PS50928"/>
    </source>
</evidence>
<protein>
    <submittedName>
        <fullName evidence="9">ABC transporter permease</fullName>
    </submittedName>
</protein>
<dbReference type="PANTHER" id="PTHR30151">
    <property type="entry name" value="ALKANE SULFONATE ABC TRANSPORTER-RELATED, MEMBRANE SUBUNIT"/>
    <property type="match status" value="1"/>
</dbReference>
<dbReference type="OrthoDB" id="3173654at2"/>
<dbReference type="GO" id="GO:0055085">
    <property type="term" value="P:transmembrane transport"/>
    <property type="evidence" value="ECO:0007669"/>
    <property type="project" value="InterPro"/>
</dbReference>
<comment type="similarity">
    <text evidence="7">Belongs to the binding-protein-dependent transport system permease family.</text>
</comment>
<evidence type="ECO:0000256" key="2">
    <source>
        <dbReference type="ARBA" id="ARBA00022448"/>
    </source>
</evidence>
<dbReference type="Pfam" id="PF00528">
    <property type="entry name" value="BPD_transp_1"/>
    <property type="match status" value="1"/>
</dbReference>
<evidence type="ECO:0000256" key="6">
    <source>
        <dbReference type="ARBA" id="ARBA00023136"/>
    </source>
</evidence>
<dbReference type="CDD" id="cd06261">
    <property type="entry name" value="TM_PBP2"/>
    <property type="match status" value="1"/>
</dbReference>
<feature type="transmembrane region" description="Helical" evidence="7">
    <location>
        <begin position="237"/>
        <end position="258"/>
    </location>
</feature>
<dbReference type="PANTHER" id="PTHR30151:SF0">
    <property type="entry name" value="ABC TRANSPORTER PERMEASE PROTEIN MJ0413-RELATED"/>
    <property type="match status" value="1"/>
</dbReference>
<dbReference type="Proteomes" id="UP000308705">
    <property type="component" value="Unassembled WGS sequence"/>
</dbReference>
<reference evidence="9 10" key="1">
    <citation type="submission" date="2019-04" db="EMBL/GenBank/DDBJ databases">
        <title>Herbidospora sp. NEAU-GS14.nov., a novel actinomycete isolated from soil.</title>
        <authorList>
            <person name="Han L."/>
        </authorList>
    </citation>
    <scope>NUCLEOTIDE SEQUENCE [LARGE SCALE GENOMIC DNA]</scope>
    <source>
        <strain evidence="9 10">NEAU-GS14</strain>
    </source>
</reference>
<dbReference type="AlphaFoldDB" id="A0A4U3LYZ5"/>
<dbReference type="InterPro" id="IPR000515">
    <property type="entry name" value="MetI-like"/>
</dbReference>